<protein>
    <recommendedName>
        <fullName evidence="3 6">Queuosine 5'-phosphate N-glycosylase/hydrolase</fullName>
        <ecNumber evidence="6">3.2.2.-</ecNumber>
    </recommendedName>
    <alternativeName>
        <fullName evidence="4 6">Queuosine-nucleotide N-glycosylase/hydrolase</fullName>
    </alternativeName>
</protein>
<evidence type="ECO:0000256" key="4">
    <source>
        <dbReference type="ARBA" id="ARBA00035393"/>
    </source>
</evidence>
<evidence type="ECO:0000256" key="3">
    <source>
        <dbReference type="ARBA" id="ARBA00035306"/>
    </source>
</evidence>
<evidence type="ECO:0000313" key="8">
    <source>
        <dbReference type="Proteomes" id="UP000267251"/>
    </source>
</evidence>
<dbReference type="EC" id="3.2.2.-" evidence="6"/>
<dbReference type="GO" id="GO:0016787">
    <property type="term" value="F:hydrolase activity"/>
    <property type="evidence" value="ECO:0007669"/>
    <property type="project" value="UniProtKB-KW"/>
</dbReference>
<comment type="function">
    <text evidence="6">Catalyzes the hydrolysis of queuosine 5'-phosphate, releasing the nucleobase queuine (q). Is required for salvage of queuine from exogenous queuosine (Q) that is imported and then converted to queuosine 5'-phosphate intracellularly.</text>
</comment>
<comment type="catalytic activity">
    <reaction evidence="5 6">
        <text>queuosine 5'-phosphate + H2O = queuine + D-ribose 5-phosphate</text>
        <dbReference type="Rhea" id="RHEA:75387"/>
        <dbReference type="ChEBI" id="CHEBI:15377"/>
        <dbReference type="ChEBI" id="CHEBI:17433"/>
        <dbReference type="ChEBI" id="CHEBI:78346"/>
        <dbReference type="ChEBI" id="CHEBI:194371"/>
    </reaction>
    <physiologicalReaction direction="left-to-right" evidence="5 6">
        <dbReference type="Rhea" id="RHEA:75388"/>
    </physiologicalReaction>
</comment>
<dbReference type="AlphaFoldDB" id="A0A4P9Y5Y1"/>
<dbReference type="PANTHER" id="PTHR21314:SF0">
    <property type="entry name" value="QUEUOSINE 5'-PHOSPHATE N-GLYCOSYLASE_HYDROLASE"/>
    <property type="match status" value="1"/>
</dbReference>
<evidence type="ECO:0000256" key="6">
    <source>
        <dbReference type="RuleBase" id="RU365002"/>
    </source>
</evidence>
<gene>
    <name evidence="7" type="ORF">BJ684DRAFT_19145</name>
</gene>
<keyword evidence="8" id="KW-1185">Reference proteome</keyword>
<dbReference type="InterPro" id="IPR019438">
    <property type="entry name" value="Q_salvage"/>
</dbReference>
<dbReference type="EMBL" id="KZ987833">
    <property type="protein sequence ID" value="RKP14456.1"/>
    <property type="molecule type" value="Genomic_DNA"/>
</dbReference>
<dbReference type="Pfam" id="PF10343">
    <property type="entry name" value="Q_salvage"/>
    <property type="match status" value="1"/>
</dbReference>
<dbReference type="GO" id="GO:0006400">
    <property type="term" value="P:tRNA modification"/>
    <property type="evidence" value="ECO:0007669"/>
    <property type="project" value="TreeGrafter"/>
</dbReference>
<evidence type="ECO:0000256" key="1">
    <source>
        <dbReference type="ARBA" id="ARBA00022801"/>
    </source>
</evidence>
<evidence type="ECO:0000313" key="7">
    <source>
        <dbReference type="EMBL" id="RKP14456.1"/>
    </source>
</evidence>
<keyword evidence="1 6" id="KW-0378">Hydrolase</keyword>
<dbReference type="PANTHER" id="PTHR21314">
    <property type="entry name" value="QUEUOSINE 5'-PHOSPHATE N-GLYCOSYLASE_HYDROLASE-RELATED"/>
    <property type="match status" value="1"/>
</dbReference>
<proteinExistence type="inferred from homology"/>
<comment type="similarity">
    <text evidence="2 6">Belongs to the QNG1 protein family.</text>
</comment>
<evidence type="ECO:0000256" key="5">
    <source>
        <dbReference type="ARBA" id="ARBA00048204"/>
    </source>
</evidence>
<name>A0A4P9Y5Y1_9FUNG</name>
<dbReference type="Proteomes" id="UP000267251">
    <property type="component" value="Unassembled WGS sequence"/>
</dbReference>
<accession>A0A4P9Y5Y1</accession>
<evidence type="ECO:0000256" key="2">
    <source>
        <dbReference type="ARBA" id="ARBA00035119"/>
    </source>
</evidence>
<reference evidence="8" key="1">
    <citation type="journal article" date="2018" name="Nat. Microbiol.">
        <title>Leveraging single-cell genomics to expand the fungal tree of life.</title>
        <authorList>
            <person name="Ahrendt S.R."/>
            <person name="Quandt C.A."/>
            <person name="Ciobanu D."/>
            <person name="Clum A."/>
            <person name="Salamov A."/>
            <person name="Andreopoulos B."/>
            <person name="Cheng J.F."/>
            <person name="Woyke T."/>
            <person name="Pelin A."/>
            <person name="Henrissat B."/>
            <person name="Reynolds N.K."/>
            <person name="Benny G.L."/>
            <person name="Smith M.E."/>
            <person name="James T.Y."/>
            <person name="Grigoriev I.V."/>
        </authorList>
    </citation>
    <scope>NUCLEOTIDE SEQUENCE [LARGE SCALE GENOMIC DNA]</scope>
</reference>
<dbReference type="OrthoDB" id="416777at2759"/>
<organism evidence="7 8">
    <name type="scientific">Piptocephalis cylindrospora</name>
    <dbReference type="NCBI Taxonomy" id="1907219"/>
    <lineage>
        <taxon>Eukaryota</taxon>
        <taxon>Fungi</taxon>
        <taxon>Fungi incertae sedis</taxon>
        <taxon>Zoopagomycota</taxon>
        <taxon>Zoopagomycotina</taxon>
        <taxon>Zoopagomycetes</taxon>
        <taxon>Zoopagales</taxon>
        <taxon>Piptocephalidaceae</taxon>
        <taxon>Piptocephalis</taxon>
    </lineage>
</organism>
<sequence>MSPLSVRESAAFIANNAKEVRVSEAGVCKAADWIGRAMKESNYSRKEWGKHQLNPSAPSEETIAWIFVVDALNFSFWTERPESDPSRYGVRWEGVLWTGYWSLCACINRALASGTPITDPAWFARASDNELALVFRSDTADAIPLLEERIKVLRECGQILLKEFQGSFIECIRQAGHSATALVRLIVSNFPCFRDAHLYQGREVAFYKRAQILVADIWACCDAQGLGQFDDIDSLTMFADYRVPQALIAIGALEYGDGLWQDLSERVPILPGSERECEIRGGSIHAVECIRQELQEKGIHTNAVLLDFFLWDYAKRESESLKSIPIHHTRSIWY</sequence>